<feature type="chain" id="PRO_5003779311" description="Methyltransferase type 11 domain-containing protein" evidence="1">
    <location>
        <begin position="20"/>
        <end position="260"/>
    </location>
</feature>
<dbReference type="STRING" id="599839.J4HUL3"/>
<dbReference type="HOGENOM" id="CLU_037990_6_2_1"/>
<dbReference type="CDD" id="cd02440">
    <property type="entry name" value="AdoMet_MTases"/>
    <property type="match status" value="1"/>
</dbReference>
<dbReference type="SUPFAM" id="SSF53335">
    <property type="entry name" value="S-adenosyl-L-methionine-dependent methyltransferases"/>
    <property type="match status" value="1"/>
</dbReference>
<name>J4HUL3_9APHY</name>
<organism evidence="2 3">
    <name type="scientific">Fibroporia radiculosa</name>
    <dbReference type="NCBI Taxonomy" id="599839"/>
    <lineage>
        <taxon>Eukaryota</taxon>
        <taxon>Fungi</taxon>
        <taxon>Dikarya</taxon>
        <taxon>Basidiomycota</taxon>
        <taxon>Agaricomycotina</taxon>
        <taxon>Agaricomycetes</taxon>
        <taxon>Polyporales</taxon>
        <taxon>Fibroporiaceae</taxon>
        <taxon>Fibroporia</taxon>
    </lineage>
</organism>
<sequence>MKISASLALLSDLWQAIRTALLPTLRDICRQPLLLLRPRQISRVFMSHLWIPFGDETDENARPVKENLIPPNARGVVLDIGAGYGHTINYLSRDMVTKYIALEPNRLMHAEIRARANAAGFTEESDTFQILPYGAEDVASIVSALGRPDAVDTLISVLTLCSIPNPEDTLAALVELVLKPGGQLLFYEHVLSPRDDVAWWQRFWTPLWSSVFDGCCLDRPSHIYVKRLDLWSSGEVWAKEGEPEEHLFWHQIGRFVKRSM</sequence>
<evidence type="ECO:0000313" key="2">
    <source>
        <dbReference type="EMBL" id="CCM00217.1"/>
    </source>
</evidence>
<dbReference type="PANTHER" id="PTHR45036:SF1">
    <property type="entry name" value="METHYLTRANSFERASE LIKE 7A"/>
    <property type="match status" value="1"/>
</dbReference>
<feature type="signal peptide" evidence="1">
    <location>
        <begin position="1"/>
        <end position="19"/>
    </location>
</feature>
<protein>
    <recommendedName>
        <fullName evidence="4">Methyltransferase type 11 domain-containing protein</fullName>
    </recommendedName>
</protein>
<dbReference type="EMBL" id="HE796971">
    <property type="protein sequence ID" value="CCM00217.1"/>
    <property type="molecule type" value="Genomic_DNA"/>
</dbReference>
<dbReference type="GeneID" id="24095128"/>
<dbReference type="InterPro" id="IPR052356">
    <property type="entry name" value="Thiol_S-MT"/>
</dbReference>
<dbReference type="Gene3D" id="3.40.50.150">
    <property type="entry name" value="Vaccinia Virus protein VP39"/>
    <property type="match status" value="1"/>
</dbReference>
<gene>
    <name evidence="2" type="ORF">FIBRA_02245</name>
</gene>
<keyword evidence="3" id="KW-1185">Reference proteome</keyword>
<dbReference type="Proteomes" id="UP000006352">
    <property type="component" value="Unassembled WGS sequence"/>
</dbReference>
<proteinExistence type="predicted"/>
<dbReference type="InterPro" id="IPR029063">
    <property type="entry name" value="SAM-dependent_MTases_sf"/>
</dbReference>
<evidence type="ECO:0008006" key="4">
    <source>
        <dbReference type="Google" id="ProtNLM"/>
    </source>
</evidence>
<accession>J4HUL3</accession>
<dbReference type="AlphaFoldDB" id="J4HUL3"/>
<dbReference type="RefSeq" id="XP_012179500.1">
    <property type="nucleotide sequence ID" value="XM_012324110.1"/>
</dbReference>
<dbReference type="OrthoDB" id="540004at2759"/>
<dbReference type="PANTHER" id="PTHR45036">
    <property type="entry name" value="METHYLTRANSFERASE LIKE 7B"/>
    <property type="match status" value="1"/>
</dbReference>
<evidence type="ECO:0000313" key="3">
    <source>
        <dbReference type="Proteomes" id="UP000006352"/>
    </source>
</evidence>
<dbReference type="InParanoid" id="J4HUL3"/>
<dbReference type="Pfam" id="PF13489">
    <property type="entry name" value="Methyltransf_23"/>
    <property type="match status" value="1"/>
</dbReference>
<reference evidence="2 3" key="1">
    <citation type="journal article" date="2012" name="Appl. Environ. Microbiol.">
        <title>Short-read sequencing for genomic analysis of the brown rot fungus Fibroporia radiculosa.</title>
        <authorList>
            <person name="Tang J.D."/>
            <person name="Perkins A.D."/>
            <person name="Sonstegard T.S."/>
            <person name="Schroeder S.G."/>
            <person name="Burgess S.C."/>
            <person name="Diehl S.V."/>
        </authorList>
    </citation>
    <scope>NUCLEOTIDE SEQUENCE [LARGE SCALE GENOMIC DNA]</scope>
    <source>
        <strain evidence="2 3">TFFH 294</strain>
    </source>
</reference>
<evidence type="ECO:0000256" key="1">
    <source>
        <dbReference type="SAM" id="SignalP"/>
    </source>
</evidence>
<keyword evidence="1" id="KW-0732">Signal</keyword>